<reference evidence="1 2" key="1">
    <citation type="submission" date="2021-11" db="EMBL/GenBank/DDBJ databases">
        <title>Black yeast isolated from Biological Soil Crust.</title>
        <authorList>
            <person name="Kurbessoian T."/>
        </authorList>
    </citation>
    <scope>NUCLEOTIDE SEQUENCE [LARGE SCALE GENOMIC DNA]</scope>
    <source>
        <strain evidence="1 2">CCFEE 5522</strain>
    </source>
</reference>
<organism evidence="1 2">
    <name type="scientific">Oleoguttula mirabilis</name>
    <dbReference type="NCBI Taxonomy" id="1507867"/>
    <lineage>
        <taxon>Eukaryota</taxon>
        <taxon>Fungi</taxon>
        <taxon>Dikarya</taxon>
        <taxon>Ascomycota</taxon>
        <taxon>Pezizomycotina</taxon>
        <taxon>Dothideomycetes</taxon>
        <taxon>Dothideomycetidae</taxon>
        <taxon>Mycosphaerellales</taxon>
        <taxon>Teratosphaeriaceae</taxon>
        <taxon>Oleoguttula</taxon>
    </lineage>
</organism>
<evidence type="ECO:0000313" key="1">
    <source>
        <dbReference type="EMBL" id="KAK4540135.1"/>
    </source>
</evidence>
<protein>
    <submittedName>
        <fullName evidence="1">Uncharacterized protein</fullName>
    </submittedName>
</protein>
<dbReference type="EMBL" id="JAVFHQ010000074">
    <property type="protein sequence ID" value="KAK4540135.1"/>
    <property type="molecule type" value="Genomic_DNA"/>
</dbReference>
<accession>A0AAV9J589</accession>
<proteinExistence type="predicted"/>
<sequence>MCLYKEFFFLCGCSKYKIAVPCVDVAVNVQGVLFCRQDPHPHPEDRKARDGMISITHGPGVCSGAVCQWHWGVLVPGDFGDGKQIKPAVQQQQQQKEEVDAEFDLSEEACKEREGRWYCMLSADQQLECFSTVFPVPFEAMSDYARSFLNPHMDDLALSLDDDRAEHARPEELRWQETNPRYLSSQQLSFATGLLLPVEVTAPGQERGSTPHKPLVGPFGVGAHVCKPKVGVCRTCGRYRGRGKGKGKVVTEAHVRPHRNLGMSIDKMVKESARTDGMEWMRDFEVREGEGELVLEGQEADGVDTRTGDDSVICAAPEGGVVPVQHQMDVDMDL</sequence>
<comment type="caution">
    <text evidence="1">The sequence shown here is derived from an EMBL/GenBank/DDBJ whole genome shotgun (WGS) entry which is preliminary data.</text>
</comment>
<gene>
    <name evidence="1" type="ORF">LTR36_009800</name>
</gene>
<dbReference type="AlphaFoldDB" id="A0AAV9J589"/>
<name>A0AAV9J589_9PEZI</name>
<keyword evidence="2" id="KW-1185">Reference proteome</keyword>
<evidence type="ECO:0000313" key="2">
    <source>
        <dbReference type="Proteomes" id="UP001324427"/>
    </source>
</evidence>
<dbReference type="Proteomes" id="UP001324427">
    <property type="component" value="Unassembled WGS sequence"/>
</dbReference>